<evidence type="ECO:0000313" key="1">
    <source>
        <dbReference type="EMBL" id="AIT14340.1"/>
    </source>
</evidence>
<accession>A0A097EY60</accession>
<protein>
    <submittedName>
        <fullName evidence="1">Uncharacterized protein</fullName>
    </submittedName>
</protein>
<dbReference type="GeneID" id="22111490"/>
<keyword evidence="2" id="KW-1185">Reference proteome</keyword>
<dbReference type="RefSeq" id="YP_009102037.1">
    <property type="nucleotide sequence ID" value="NC_025447.1"/>
</dbReference>
<proteinExistence type="predicted"/>
<dbReference type="EMBL" id="KM507819">
    <property type="protein sequence ID" value="AIT14340.1"/>
    <property type="molecule type" value="Genomic_DNA"/>
</dbReference>
<evidence type="ECO:0000313" key="2">
    <source>
        <dbReference type="Proteomes" id="UP000029889"/>
    </source>
</evidence>
<reference evidence="1 2" key="1">
    <citation type="submission" date="2014-09" db="EMBL/GenBank/DDBJ databases">
        <authorList>
            <person name="Lapin J.S."/>
            <person name="Pope W.H."/>
            <person name="Hua J."/>
            <person name="Ford M.E."/>
            <person name="Conway J.F."/>
            <person name="Hatfull G.F."/>
            <person name="Hendrix R.W."/>
        </authorList>
    </citation>
    <scope>NUCLEOTIDE SEQUENCE [LARGE SCALE GENOMIC DNA]</scope>
</reference>
<organism evidence="1 2">
    <name type="scientific">Escherichia phage 121Q</name>
    <dbReference type="NCBI Taxonomy" id="1555202"/>
    <lineage>
        <taxon>Viruses</taxon>
        <taxon>Duplodnaviria</taxon>
        <taxon>Heunggongvirae</taxon>
        <taxon>Uroviricota</taxon>
        <taxon>Caudoviricetes</taxon>
        <taxon>Asteriusvirus</taxon>
        <taxon>Asteriusvirus av121Q</taxon>
    </lineage>
</organism>
<dbReference type="Proteomes" id="UP000029889">
    <property type="component" value="Segment"/>
</dbReference>
<dbReference type="KEGG" id="vg:22111490"/>
<gene>
    <name evidence="1" type="primary">450</name>
    <name evidence="1" type="ORF">PBI_121Q_450</name>
</gene>
<name>A0A097EY60_9CAUD</name>
<sequence>MNGSFLTILEKTSEMLSSSLMHIFSTNNLYNTQVLDSISNNYVVSISDEICPFNAYTNYSVEEFHISEIRCGFGAWLVLNERSGTSLYIEEIDKFIYKGVEYVNPNHS</sequence>